<feature type="transmembrane region" description="Helical" evidence="9">
    <location>
        <begin position="308"/>
        <end position="329"/>
    </location>
</feature>
<feature type="transmembrane region" description="Helical" evidence="9">
    <location>
        <begin position="284"/>
        <end position="302"/>
    </location>
</feature>
<evidence type="ECO:0000256" key="1">
    <source>
        <dbReference type="ARBA" id="ARBA00004651"/>
    </source>
</evidence>
<comment type="caution">
    <text evidence="11">The sequence shown here is derived from an EMBL/GenBank/DDBJ whole genome shotgun (WGS) entry which is preliminary data.</text>
</comment>
<dbReference type="Pfam" id="PF00999">
    <property type="entry name" value="Na_H_Exchanger"/>
    <property type="match status" value="1"/>
</dbReference>
<evidence type="ECO:0000313" key="12">
    <source>
        <dbReference type="Proteomes" id="UP000269499"/>
    </source>
</evidence>
<feature type="transmembrane region" description="Helical" evidence="9">
    <location>
        <begin position="90"/>
        <end position="109"/>
    </location>
</feature>
<dbReference type="GO" id="GO:1902600">
    <property type="term" value="P:proton transmembrane transport"/>
    <property type="evidence" value="ECO:0007669"/>
    <property type="project" value="InterPro"/>
</dbReference>
<dbReference type="Gene3D" id="1.20.1530.20">
    <property type="match status" value="1"/>
</dbReference>
<feature type="transmembrane region" description="Helical" evidence="9">
    <location>
        <begin position="194"/>
        <end position="212"/>
    </location>
</feature>
<dbReference type="EMBL" id="QMRA01000075">
    <property type="protein sequence ID" value="RLE53252.1"/>
    <property type="molecule type" value="Genomic_DNA"/>
</dbReference>
<keyword evidence="4" id="KW-1003">Cell membrane</keyword>
<reference evidence="11 12" key="1">
    <citation type="submission" date="2018-06" db="EMBL/GenBank/DDBJ databases">
        <title>Extensive metabolic versatility and redundancy in microbially diverse, dynamic hydrothermal sediments.</title>
        <authorList>
            <person name="Dombrowski N."/>
            <person name="Teske A."/>
            <person name="Baker B.J."/>
        </authorList>
    </citation>
    <scope>NUCLEOTIDE SEQUENCE [LARGE SCALE GENOMIC DNA]</scope>
    <source>
        <strain evidence="11">B20_G2</strain>
    </source>
</reference>
<dbReference type="InterPro" id="IPR038770">
    <property type="entry name" value="Na+/solute_symporter_sf"/>
</dbReference>
<dbReference type="PANTHER" id="PTHR32507:SF0">
    <property type="entry name" value="NA(+)_H(+) ANTIPORTER 2-RELATED"/>
    <property type="match status" value="1"/>
</dbReference>
<keyword evidence="3" id="KW-0050">Antiport</keyword>
<accession>A0A497F1Y0</accession>
<gene>
    <name evidence="11" type="ORF">DRJ26_03585</name>
</gene>
<dbReference type="GO" id="GO:0005886">
    <property type="term" value="C:plasma membrane"/>
    <property type="evidence" value="ECO:0007669"/>
    <property type="project" value="UniProtKB-SubCell"/>
</dbReference>
<feature type="transmembrane region" description="Helical" evidence="9">
    <location>
        <begin position="6"/>
        <end position="26"/>
    </location>
</feature>
<evidence type="ECO:0000256" key="4">
    <source>
        <dbReference type="ARBA" id="ARBA00022475"/>
    </source>
</evidence>
<name>A0A497F1Y0_9CREN</name>
<evidence type="ECO:0000256" key="9">
    <source>
        <dbReference type="SAM" id="Phobius"/>
    </source>
</evidence>
<comment type="subcellular location">
    <subcellularLocation>
        <location evidence="1">Cell membrane</location>
        <topology evidence="1">Multi-pass membrane protein</topology>
    </subcellularLocation>
</comment>
<dbReference type="PANTHER" id="PTHR32507">
    <property type="entry name" value="NA(+)/H(+) ANTIPORTER 1"/>
    <property type="match status" value="1"/>
</dbReference>
<evidence type="ECO:0000256" key="7">
    <source>
        <dbReference type="ARBA" id="ARBA00023065"/>
    </source>
</evidence>
<dbReference type="InterPro" id="IPR006153">
    <property type="entry name" value="Cation/H_exchanger_TM"/>
</dbReference>
<feature type="transmembrane region" description="Helical" evidence="9">
    <location>
        <begin position="341"/>
        <end position="358"/>
    </location>
</feature>
<keyword evidence="2" id="KW-0813">Transport</keyword>
<organism evidence="11 12">
    <name type="scientific">Thermoproteota archaeon</name>
    <dbReference type="NCBI Taxonomy" id="2056631"/>
    <lineage>
        <taxon>Archaea</taxon>
        <taxon>Thermoproteota</taxon>
    </lineage>
</organism>
<evidence type="ECO:0000256" key="5">
    <source>
        <dbReference type="ARBA" id="ARBA00022692"/>
    </source>
</evidence>
<feature type="transmembrane region" description="Helical" evidence="9">
    <location>
        <begin position="115"/>
        <end position="136"/>
    </location>
</feature>
<keyword evidence="7" id="KW-0406">Ion transport</keyword>
<protein>
    <recommendedName>
        <fullName evidence="10">Cation/H+ exchanger transmembrane domain-containing protein</fullName>
    </recommendedName>
</protein>
<evidence type="ECO:0000256" key="6">
    <source>
        <dbReference type="ARBA" id="ARBA00022989"/>
    </source>
</evidence>
<dbReference type="GO" id="GO:0015297">
    <property type="term" value="F:antiporter activity"/>
    <property type="evidence" value="ECO:0007669"/>
    <property type="project" value="UniProtKB-KW"/>
</dbReference>
<evidence type="ECO:0000259" key="10">
    <source>
        <dbReference type="Pfam" id="PF00999"/>
    </source>
</evidence>
<evidence type="ECO:0000256" key="3">
    <source>
        <dbReference type="ARBA" id="ARBA00022449"/>
    </source>
</evidence>
<evidence type="ECO:0000256" key="8">
    <source>
        <dbReference type="ARBA" id="ARBA00023136"/>
    </source>
</evidence>
<feature type="transmembrane region" description="Helical" evidence="9">
    <location>
        <begin position="370"/>
        <end position="392"/>
    </location>
</feature>
<keyword evidence="8 9" id="KW-0472">Membrane</keyword>
<keyword evidence="6 9" id="KW-1133">Transmembrane helix</keyword>
<keyword evidence="5 9" id="KW-0812">Transmembrane</keyword>
<dbReference type="AlphaFoldDB" id="A0A497F1Y0"/>
<proteinExistence type="predicted"/>
<evidence type="ECO:0000313" key="11">
    <source>
        <dbReference type="EMBL" id="RLE53252.1"/>
    </source>
</evidence>
<evidence type="ECO:0000256" key="2">
    <source>
        <dbReference type="ARBA" id="ARBA00022448"/>
    </source>
</evidence>
<feature type="transmembrane region" description="Helical" evidence="9">
    <location>
        <begin position="148"/>
        <end position="174"/>
    </location>
</feature>
<feature type="domain" description="Cation/H+ exchanger transmembrane" evidence="10">
    <location>
        <begin position="19"/>
        <end position="391"/>
    </location>
</feature>
<sequence length="411" mass="45418">MNDTLFAFFTAVAIMLLGFFGVLLFRKTNIPDIIFLIFLGLIIGPYGQLIRAENIQPVLPYMASLALSILLFESGMRINLDKILEKGKTLLAPPILSFILSVIVISLFAKHALNFRWAYSLMLAAILGGSGSVTLMTLIRKLPLEEEALLILTVELALTNVLSVIMALSCLEYINLSMPLSEIVVKLTSKFSTGIITGFGVGILWLFVVYFLREEEYFYMFTLSTLIGAYSLAEAIGGSGALASLIFGLVLGNDEKVASILGLKISIKELRPIKELTRRFHSEITFLVRAFFFVLLGLNYIIEEPMELLLGLTITAMLFTVRYLAVIATTVRSTLTGERRLITCALGRGLATAVLGIMPMEYGLKNASLILSLVVGVLIFSNLVMAIALSTIKEYRLWRQKVEVKMGEKTK</sequence>
<feature type="transmembrane region" description="Helical" evidence="9">
    <location>
        <begin position="33"/>
        <end position="52"/>
    </location>
</feature>
<dbReference type="Proteomes" id="UP000269499">
    <property type="component" value="Unassembled WGS sequence"/>
</dbReference>